<sequence>MKAVEKSTDECIEIVKVQNIQSGARSGYNAKIRSYRSDVDRAKKELKKFLDDEDRRQLFGNGSNRDNQRSQLLQSNAVLERTSNRLRDSSRIASETEQIGANIMLDLRSQREQLNNSRQTLFEADGYVDRSIQTLKSMTRRLAANKIITYAIIGVLILLIFLVIASKFW</sequence>
<dbReference type="GO" id="GO:0005789">
    <property type="term" value="C:endoplasmic reticulum membrane"/>
    <property type="evidence" value="ECO:0007669"/>
    <property type="project" value="TreeGrafter"/>
</dbReference>
<dbReference type="GO" id="GO:0006886">
    <property type="term" value="P:intracellular protein transport"/>
    <property type="evidence" value="ECO:0007669"/>
    <property type="project" value="InterPro"/>
</dbReference>
<dbReference type="GO" id="GO:0000149">
    <property type="term" value="F:SNARE binding"/>
    <property type="evidence" value="ECO:0007669"/>
    <property type="project" value="TreeGrafter"/>
</dbReference>
<dbReference type="GO" id="GO:0006891">
    <property type="term" value="P:intra-Golgi vesicle-mediated transport"/>
    <property type="evidence" value="ECO:0007669"/>
    <property type="project" value="TreeGrafter"/>
</dbReference>
<dbReference type="InterPro" id="IPR027027">
    <property type="entry name" value="GOSR2/Membrin/Bos1"/>
</dbReference>
<dbReference type="SUPFAM" id="SSF58038">
    <property type="entry name" value="SNARE fusion complex"/>
    <property type="match status" value="1"/>
</dbReference>
<evidence type="ECO:0000256" key="3">
    <source>
        <dbReference type="ARBA" id="ARBA00022448"/>
    </source>
</evidence>
<keyword evidence="7 9" id="KW-0175">Coiled coil</keyword>
<evidence type="ECO:0000256" key="4">
    <source>
        <dbReference type="ARBA" id="ARBA00022692"/>
    </source>
</evidence>
<dbReference type="Pfam" id="PF05008">
    <property type="entry name" value="V-SNARE"/>
    <property type="match status" value="1"/>
</dbReference>
<dbReference type="InterPro" id="IPR038407">
    <property type="entry name" value="v-SNARE_N_sf"/>
</dbReference>
<proteinExistence type="inferred from homology"/>
<dbReference type="InterPro" id="IPR010989">
    <property type="entry name" value="SNARE"/>
</dbReference>
<evidence type="ECO:0000256" key="1">
    <source>
        <dbReference type="ARBA" id="ARBA00004409"/>
    </source>
</evidence>
<keyword evidence="8 10" id="KW-0472">Membrane</keyword>
<organism evidence="12 13">
    <name type="scientific">Wickerhamomyces mucosus</name>
    <dbReference type="NCBI Taxonomy" id="1378264"/>
    <lineage>
        <taxon>Eukaryota</taxon>
        <taxon>Fungi</taxon>
        <taxon>Dikarya</taxon>
        <taxon>Ascomycota</taxon>
        <taxon>Saccharomycotina</taxon>
        <taxon>Saccharomycetes</taxon>
        <taxon>Phaffomycetales</taxon>
        <taxon>Wickerhamomycetaceae</taxon>
        <taxon>Wickerhamomyces</taxon>
    </lineage>
</organism>
<dbReference type="OrthoDB" id="430637at2759"/>
<dbReference type="GO" id="GO:0031201">
    <property type="term" value="C:SNARE complex"/>
    <property type="evidence" value="ECO:0007669"/>
    <property type="project" value="TreeGrafter"/>
</dbReference>
<dbReference type="FunFam" id="1.20.5.110:FF:000002">
    <property type="entry name" value="Vesicle transport through interaction with t-SNAREsB"/>
    <property type="match status" value="1"/>
</dbReference>
<evidence type="ECO:0000256" key="10">
    <source>
        <dbReference type="SAM" id="Phobius"/>
    </source>
</evidence>
<evidence type="ECO:0000256" key="5">
    <source>
        <dbReference type="ARBA" id="ARBA00022927"/>
    </source>
</evidence>
<dbReference type="PIRSF" id="PIRSF028865">
    <property type="entry name" value="Membrin-2"/>
    <property type="match status" value="1"/>
</dbReference>
<dbReference type="GO" id="GO:0012507">
    <property type="term" value="C:ER to Golgi transport vesicle membrane"/>
    <property type="evidence" value="ECO:0007669"/>
    <property type="project" value="TreeGrafter"/>
</dbReference>
<dbReference type="GO" id="GO:0005829">
    <property type="term" value="C:cytosol"/>
    <property type="evidence" value="ECO:0007669"/>
    <property type="project" value="GOC"/>
</dbReference>
<comment type="similarity">
    <text evidence="2">Belongs to the VTI1 family.</text>
</comment>
<feature type="domain" description="T-SNARE coiled-coil homology" evidence="11">
    <location>
        <begin position="71"/>
        <end position="138"/>
    </location>
</feature>
<dbReference type="GO" id="GO:0000139">
    <property type="term" value="C:Golgi membrane"/>
    <property type="evidence" value="ECO:0007669"/>
    <property type="project" value="UniProtKB-SubCell"/>
</dbReference>
<protein>
    <recommendedName>
        <fullName evidence="11">t-SNARE coiled-coil homology domain-containing protein</fullName>
    </recommendedName>
</protein>
<keyword evidence="6 10" id="KW-1133">Transmembrane helix</keyword>
<evidence type="ECO:0000256" key="2">
    <source>
        <dbReference type="ARBA" id="ARBA00006108"/>
    </source>
</evidence>
<dbReference type="GO" id="GO:0016236">
    <property type="term" value="P:macroautophagy"/>
    <property type="evidence" value="ECO:0007669"/>
    <property type="project" value="TreeGrafter"/>
</dbReference>
<keyword evidence="4 10" id="KW-0812">Transmembrane</keyword>
<dbReference type="PANTHER" id="PTHR21230:SF26">
    <property type="entry name" value="VESICLE TRANSPORT THROUGH INTERACTION WITH T-SNARES HOMOLOG 1A"/>
    <property type="match status" value="1"/>
</dbReference>
<evidence type="ECO:0000256" key="6">
    <source>
        <dbReference type="ARBA" id="ARBA00022989"/>
    </source>
</evidence>
<dbReference type="Pfam" id="PF12352">
    <property type="entry name" value="V-SNARE_C"/>
    <property type="match status" value="1"/>
</dbReference>
<keyword evidence="13" id="KW-1185">Reference proteome</keyword>
<name>A0A9P8TBT7_9ASCO</name>
<dbReference type="InterPro" id="IPR000727">
    <property type="entry name" value="T_SNARE_dom"/>
</dbReference>
<dbReference type="GO" id="GO:0005484">
    <property type="term" value="F:SNAP receptor activity"/>
    <property type="evidence" value="ECO:0007669"/>
    <property type="project" value="InterPro"/>
</dbReference>
<dbReference type="GO" id="GO:0006896">
    <property type="term" value="P:Golgi to vacuole transport"/>
    <property type="evidence" value="ECO:0007669"/>
    <property type="project" value="TreeGrafter"/>
</dbReference>
<evidence type="ECO:0000313" key="13">
    <source>
        <dbReference type="Proteomes" id="UP000769528"/>
    </source>
</evidence>
<reference evidence="12" key="2">
    <citation type="submission" date="2021-01" db="EMBL/GenBank/DDBJ databases">
        <authorList>
            <person name="Schikora-Tamarit M.A."/>
        </authorList>
    </citation>
    <scope>NUCLEOTIDE SEQUENCE</scope>
    <source>
        <strain evidence="12">CBS6341</strain>
    </source>
</reference>
<feature type="coiled-coil region" evidence="9">
    <location>
        <begin position="25"/>
        <end position="52"/>
    </location>
</feature>
<dbReference type="InterPro" id="IPR007705">
    <property type="entry name" value="Vesicle_trsprt_v-SNARE_N"/>
</dbReference>
<gene>
    <name evidence="12" type="ORF">WICMUC_003711</name>
</gene>
<dbReference type="PANTHER" id="PTHR21230">
    <property type="entry name" value="VESICLE TRANSPORT V-SNARE PROTEIN VTI1-RELATED"/>
    <property type="match status" value="1"/>
</dbReference>
<dbReference type="GO" id="GO:0042147">
    <property type="term" value="P:retrograde transport, endosome to Golgi"/>
    <property type="evidence" value="ECO:0007669"/>
    <property type="project" value="TreeGrafter"/>
</dbReference>
<keyword evidence="5" id="KW-0653">Protein transport</keyword>
<dbReference type="CDD" id="cd15862">
    <property type="entry name" value="SNARE_Vti1"/>
    <property type="match status" value="1"/>
</dbReference>
<reference evidence="12" key="1">
    <citation type="journal article" date="2021" name="Open Biol.">
        <title>Shared evolutionary footprints suggest mitochondrial oxidative damage underlies multiple complex I losses in fungi.</title>
        <authorList>
            <person name="Schikora-Tamarit M.A."/>
            <person name="Marcet-Houben M."/>
            <person name="Nosek J."/>
            <person name="Gabaldon T."/>
        </authorList>
    </citation>
    <scope>NUCLEOTIDE SEQUENCE</scope>
    <source>
        <strain evidence="12">CBS6341</strain>
    </source>
</reference>
<feature type="transmembrane region" description="Helical" evidence="10">
    <location>
        <begin position="147"/>
        <end position="166"/>
    </location>
</feature>
<dbReference type="Gene3D" id="1.20.58.400">
    <property type="entry name" value="t-snare proteins"/>
    <property type="match status" value="1"/>
</dbReference>
<evidence type="ECO:0000256" key="7">
    <source>
        <dbReference type="ARBA" id="ARBA00023054"/>
    </source>
</evidence>
<keyword evidence="3" id="KW-0813">Transport</keyword>
<comment type="caution">
    <text evidence="12">The sequence shown here is derived from an EMBL/GenBank/DDBJ whole genome shotgun (WGS) entry which is preliminary data.</text>
</comment>
<accession>A0A9P8TBT7</accession>
<dbReference type="Proteomes" id="UP000769528">
    <property type="component" value="Unassembled WGS sequence"/>
</dbReference>
<dbReference type="GO" id="GO:0031902">
    <property type="term" value="C:late endosome membrane"/>
    <property type="evidence" value="ECO:0007669"/>
    <property type="project" value="TreeGrafter"/>
</dbReference>
<evidence type="ECO:0000256" key="8">
    <source>
        <dbReference type="ARBA" id="ARBA00023136"/>
    </source>
</evidence>
<evidence type="ECO:0000256" key="9">
    <source>
        <dbReference type="SAM" id="Coils"/>
    </source>
</evidence>
<dbReference type="EMBL" id="JAEUBF010001015">
    <property type="protein sequence ID" value="KAH3673351.1"/>
    <property type="molecule type" value="Genomic_DNA"/>
</dbReference>
<dbReference type="Gene3D" id="1.20.5.110">
    <property type="match status" value="1"/>
</dbReference>
<dbReference type="GO" id="GO:0048280">
    <property type="term" value="P:vesicle fusion with Golgi apparatus"/>
    <property type="evidence" value="ECO:0007669"/>
    <property type="project" value="TreeGrafter"/>
</dbReference>
<evidence type="ECO:0000259" key="11">
    <source>
        <dbReference type="SMART" id="SM00397"/>
    </source>
</evidence>
<dbReference type="AlphaFoldDB" id="A0A9P8TBT7"/>
<dbReference type="SMART" id="SM00397">
    <property type="entry name" value="t_SNARE"/>
    <property type="match status" value="1"/>
</dbReference>
<dbReference type="SUPFAM" id="SSF47661">
    <property type="entry name" value="t-snare proteins"/>
    <property type="match status" value="1"/>
</dbReference>
<comment type="subcellular location">
    <subcellularLocation>
        <location evidence="1">Golgi apparatus membrane</location>
        <topology evidence="1">Single-pass type IV membrane protein</topology>
    </subcellularLocation>
</comment>
<evidence type="ECO:0000313" key="12">
    <source>
        <dbReference type="EMBL" id="KAH3673351.1"/>
    </source>
</evidence>